<proteinExistence type="predicted"/>
<comment type="caution">
    <text evidence="1">The sequence shown here is derived from an EMBL/GenBank/DDBJ whole genome shotgun (WGS) entry which is preliminary data.</text>
</comment>
<dbReference type="OrthoDB" id="5282002at2759"/>
<dbReference type="EMBL" id="CAOQHR010000001">
    <property type="protein sequence ID" value="CAI6274532.1"/>
    <property type="molecule type" value="Genomic_DNA"/>
</dbReference>
<sequence>MPMYITPDTATTTRKDFTEFYTNWPLPTTATDQYKRLFQSHQQMMKLLCDHPAMDQNRQQTYSTPANSKNKVYFMWDFVGRTFAILSNAQNVDPADPKGKEWVDCIGRGCLAHTLILDTSGKLEQGNLNAGYSDDAGVEFSEEIKALAPKLSGEA</sequence>
<evidence type="ECO:0000313" key="2">
    <source>
        <dbReference type="Proteomes" id="UP001152607"/>
    </source>
</evidence>
<name>A0A9W4XQE1_9PLEO</name>
<reference evidence="1" key="1">
    <citation type="submission" date="2023-01" db="EMBL/GenBank/DDBJ databases">
        <authorList>
            <person name="Van Ghelder C."/>
            <person name="Rancurel C."/>
        </authorList>
    </citation>
    <scope>NUCLEOTIDE SEQUENCE</scope>
    <source>
        <strain evidence="1">CNCM I-4278</strain>
    </source>
</reference>
<gene>
    <name evidence="1" type="ORF">PDIGIT_LOCUS1860</name>
</gene>
<keyword evidence="2" id="KW-1185">Reference proteome</keyword>
<organism evidence="1 2">
    <name type="scientific">Periconia digitata</name>
    <dbReference type="NCBI Taxonomy" id="1303443"/>
    <lineage>
        <taxon>Eukaryota</taxon>
        <taxon>Fungi</taxon>
        <taxon>Dikarya</taxon>
        <taxon>Ascomycota</taxon>
        <taxon>Pezizomycotina</taxon>
        <taxon>Dothideomycetes</taxon>
        <taxon>Pleosporomycetidae</taxon>
        <taxon>Pleosporales</taxon>
        <taxon>Massarineae</taxon>
        <taxon>Periconiaceae</taxon>
        <taxon>Periconia</taxon>
    </lineage>
</organism>
<dbReference type="Proteomes" id="UP001152607">
    <property type="component" value="Unassembled WGS sequence"/>
</dbReference>
<protein>
    <submittedName>
        <fullName evidence="1">Uncharacterized protein</fullName>
    </submittedName>
</protein>
<evidence type="ECO:0000313" key="1">
    <source>
        <dbReference type="EMBL" id="CAI6274532.1"/>
    </source>
</evidence>
<dbReference type="AlphaFoldDB" id="A0A9W4XQE1"/>
<accession>A0A9W4XQE1</accession>